<gene>
    <name evidence="2 4" type="primary">rbfA</name>
    <name evidence="4" type="ORF">DPBNPPHM_00191</name>
</gene>
<evidence type="ECO:0000256" key="2">
    <source>
        <dbReference type="HAMAP-Rule" id="MF_00003"/>
    </source>
</evidence>
<comment type="subcellular location">
    <subcellularLocation>
        <location evidence="2">Cytoplasm</location>
    </subcellularLocation>
</comment>
<dbReference type="InterPro" id="IPR023799">
    <property type="entry name" value="RbfA_dom_sf"/>
</dbReference>
<keyword evidence="1 2" id="KW-0690">Ribosome biogenesis</keyword>
<evidence type="ECO:0000313" key="4">
    <source>
        <dbReference type="EMBL" id="CAA0079912.1"/>
    </source>
</evidence>
<dbReference type="NCBIfam" id="TIGR00082">
    <property type="entry name" value="rbfA"/>
    <property type="match status" value="1"/>
</dbReference>
<dbReference type="EMBL" id="CACSII010000001">
    <property type="protein sequence ID" value="CAA0079912.1"/>
    <property type="molecule type" value="Genomic_DNA"/>
</dbReference>
<dbReference type="GO" id="GO:0030490">
    <property type="term" value="P:maturation of SSU-rRNA"/>
    <property type="evidence" value="ECO:0007669"/>
    <property type="project" value="UniProtKB-UniRule"/>
</dbReference>
<organism evidence="4 5">
    <name type="scientific">BD1-7 clade bacterium</name>
    <dbReference type="NCBI Taxonomy" id="2029982"/>
    <lineage>
        <taxon>Bacteria</taxon>
        <taxon>Pseudomonadati</taxon>
        <taxon>Pseudomonadota</taxon>
        <taxon>Gammaproteobacteria</taxon>
        <taxon>Cellvibrionales</taxon>
        <taxon>Spongiibacteraceae</taxon>
        <taxon>BD1-7 clade</taxon>
    </lineage>
</organism>
<dbReference type="AlphaFoldDB" id="A0A5S9MTA5"/>
<dbReference type="PROSITE" id="PS01319">
    <property type="entry name" value="RBFA"/>
    <property type="match status" value="1"/>
</dbReference>
<dbReference type="InterPro" id="IPR015946">
    <property type="entry name" value="KH_dom-like_a/b"/>
</dbReference>
<evidence type="ECO:0000256" key="1">
    <source>
        <dbReference type="ARBA" id="ARBA00022517"/>
    </source>
</evidence>
<dbReference type="SUPFAM" id="SSF89919">
    <property type="entry name" value="Ribosome-binding factor A, RbfA"/>
    <property type="match status" value="1"/>
</dbReference>
<keyword evidence="2" id="KW-0963">Cytoplasm</keyword>
<dbReference type="GO" id="GO:0005829">
    <property type="term" value="C:cytosol"/>
    <property type="evidence" value="ECO:0007669"/>
    <property type="project" value="TreeGrafter"/>
</dbReference>
<comment type="similarity">
    <text evidence="2">Belongs to the RbfA family.</text>
</comment>
<dbReference type="InterPro" id="IPR000238">
    <property type="entry name" value="RbfA"/>
</dbReference>
<name>A0A5S9MTA5_9GAMM</name>
<dbReference type="OrthoDB" id="307788at2"/>
<feature type="compositionally biased region" description="Low complexity" evidence="3">
    <location>
        <begin position="118"/>
        <end position="128"/>
    </location>
</feature>
<proteinExistence type="inferred from homology"/>
<accession>A0A5S9MTA5</accession>
<dbReference type="PANTHER" id="PTHR33515">
    <property type="entry name" value="RIBOSOME-BINDING FACTOR A, CHLOROPLASTIC-RELATED"/>
    <property type="match status" value="1"/>
</dbReference>
<comment type="subunit">
    <text evidence="2">Monomer. Binds 30S ribosomal subunits, but not 50S ribosomal subunits or 70S ribosomes.</text>
</comment>
<dbReference type="GO" id="GO:0043024">
    <property type="term" value="F:ribosomal small subunit binding"/>
    <property type="evidence" value="ECO:0007669"/>
    <property type="project" value="TreeGrafter"/>
</dbReference>
<feature type="region of interest" description="Disordered" evidence="3">
    <location>
        <begin position="115"/>
        <end position="134"/>
    </location>
</feature>
<evidence type="ECO:0000313" key="5">
    <source>
        <dbReference type="Proteomes" id="UP000434580"/>
    </source>
</evidence>
<evidence type="ECO:0000256" key="3">
    <source>
        <dbReference type="SAM" id="MobiDB-lite"/>
    </source>
</evidence>
<dbReference type="Proteomes" id="UP000434580">
    <property type="component" value="Unassembled WGS sequence"/>
</dbReference>
<comment type="function">
    <text evidence="2">One of several proteins that assist in the late maturation steps of the functional core of the 30S ribosomal subunit. Associates with free 30S ribosomal subunits (but not with 30S subunits that are part of 70S ribosomes or polysomes). Required for efficient processing of 16S rRNA. May interact with the 5'-terminal helix region of 16S rRNA.</text>
</comment>
<sequence>MAREFGRPQRVADFLRKELSQLIQQEIRDPRVGMVSLTDVEVSRDLTHARIYITILGCDDADSAKESVKVLNGAAGFLRSLIAKSTTMRTTPSLRFFFDESVIRGSHLSALIDKAVGSQEQTSDSQADSSDDKD</sequence>
<dbReference type="InterPro" id="IPR020053">
    <property type="entry name" value="Ribosome-bd_factorA_CS"/>
</dbReference>
<dbReference type="PANTHER" id="PTHR33515:SF1">
    <property type="entry name" value="RIBOSOME-BINDING FACTOR A, CHLOROPLASTIC-RELATED"/>
    <property type="match status" value="1"/>
</dbReference>
<dbReference type="Pfam" id="PF02033">
    <property type="entry name" value="RBFA"/>
    <property type="match status" value="1"/>
</dbReference>
<dbReference type="HAMAP" id="MF_00003">
    <property type="entry name" value="RbfA"/>
    <property type="match status" value="1"/>
</dbReference>
<dbReference type="Gene3D" id="3.30.300.20">
    <property type="match status" value="1"/>
</dbReference>
<reference evidence="4 5" key="1">
    <citation type="submission" date="2019-11" db="EMBL/GenBank/DDBJ databases">
        <authorList>
            <person name="Holert J."/>
        </authorList>
    </citation>
    <scope>NUCLEOTIDE SEQUENCE [LARGE SCALE GENOMIC DNA]</scope>
    <source>
        <strain evidence="4">BC5_2</strain>
    </source>
</reference>
<protein>
    <recommendedName>
        <fullName evidence="2">Ribosome-binding factor A</fullName>
    </recommendedName>
</protein>